<evidence type="ECO:0000313" key="6">
    <source>
        <dbReference type="Proteomes" id="UP000298656"/>
    </source>
</evidence>
<dbReference type="Pfam" id="PF00378">
    <property type="entry name" value="ECH_1"/>
    <property type="match status" value="1"/>
</dbReference>
<dbReference type="Gene3D" id="3.90.226.10">
    <property type="entry name" value="2-enoyl-CoA Hydratase, Chain A, domain 1"/>
    <property type="match status" value="1"/>
</dbReference>
<comment type="subcellular location">
    <subcellularLocation>
        <location evidence="1">Peroxisome</location>
    </subcellularLocation>
</comment>
<dbReference type="KEGG" id="tvl:FAZ95_26235"/>
<dbReference type="InterPro" id="IPR029045">
    <property type="entry name" value="ClpP/crotonase-like_dom_sf"/>
</dbReference>
<dbReference type="PANTHER" id="PTHR43684:SF1">
    <property type="entry name" value="ENOYL-COA DELTA ISOMERASE 2"/>
    <property type="match status" value="1"/>
</dbReference>
<keyword evidence="6" id="KW-1185">Reference proteome</keyword>
<proteinExistence type="inferred from homology"/>
<comment type="similarity">
    <text evidence="2">Belongs to the enoyl-CoA hydratase/isomerase family.</text>
</comment>
<dbReference type="AlphaFoldDB" id="A0A4P8J2L9"/>
<name>A0A4P8J2L9_9BURK</name>
<dbReference type="OrthoDB" id="9797151at2"/>
<dbReference type="PANTHER" id="PTHR43684">
    <property type="match status" value="1"/>
</dbReference>
<dbReference type="InterPro" id="IPR001753">
    <property type="entry name" value="Enoyl-CoA_hydra/iso"/>
</dbReference>
<reference evidence="5 6" key="1">
    <citation type="submission" date="2019-05" db="EMBL/GenBank/DDBJ databases">
        <title>Burkholderia sp. DHOD12, isolated from subtropical forest soil.</title>
        <authorList>
            <person name="Gao Z.-H."/>
            <person name="Qiu L.-H."/>
        </authorList>
    </citation>
    <scope>NUCLEOTIDE SEQUENCE [LARGE SCALE GENOMIC DNA]</scope>
    <source>
        <strain evidence="5 6">DHOD12</strain>
    </source>
</reference>
<evidence type="ECO:0000313" key="5">
    <source>
        <dbReference type="EMBL" id="QCP52649.1"/>
    </source>
</evidence>
<keyword evidence="3" id="KW-0576">Peroxisome</keyword>
<dbReference type="InterPro" id="IPR051053">
    <property type="entry name" value="ECH/Chromodomain_protein"/>
</dbReference>
<keyword evidence="4" id="KW-0413">Isomerase</keyword>
<dbReference type="SUPFAM" id="SSF52096">
    <property type="entry name" value="ClpP/crotonase"/>
    <property type="match status" value="1"/>
</dbReference>
<organism evidence="5 6">
    <name type="scientific">Trinickia violacea</name>
    <dbReference type="NCBI Taxonomy" id="2571746"/>
    <lineage>
        <taxon>Bacteria</taxon>
        <taxon>Pseudomonadati</taxon>
        <taxon>Pseudomonadota</taxon>
        <taxon>Betaproteobacteria</taxon>
        <taxon>Burkholderiales</taxon>
        <taxon>Burkholderiaceae</taxon>
        <taxon>Trinickia</taxon>
    </lineage>
</organism>
<evidence type="ECO:0000256" key="1">
    <source>
        <dbReference type="ARBA" id="ARBA00004275"/>
    </source>
</evidence>
<dbReference type="InterPro" id="IPR014748">
    <property type="entry name" value="Enoyl-CoA_hydra_C"/>
</dbReference>
<gene>
    <name evidence="5" type="ORF">FAZ95_26235</name>
</gene>
<sequence>MSDIITERTDGILRVAFNRPEKKNAMTGGMYTRLADIFNEAAEDEAIHVVLWHGVGQAFCAGNDIEDFLEHPPRAGDFPQGRLIAALMRFEKPIVVAVQGAAIGGGTTMLTHCDFVYAGESAKFQVPFINLGLVPEFGSSFSIPARAGYLRAAELFLLGEPFTAQRAVELGLATRMVPDGDLLATATATAQKLAAKPGGALLACKRLIKETSLDQLNEAVTSENQVFMERVSSAEAKEAFSAFLEKRAPNFTKSPTHGAAE</sequence>
<evidence type="ECO:0000256" key="3">
    <source>
        <dbReference type="ARBA" id="ARBA00023140"/>
    </source>
</evidence>
<dbReference type="EMBL" id="CP040078">
    <property type="protein sequence ID" value="QCP52649.1"/>
    <property type="molecule type" value="Genomic_DNA"/>
</dbReference>
<dbReference type="RefSeq" id="WP_137335420.1">
    <property type="nucleotide sequence ID" value="NZ_CP040078.1"/>
</dbReference>
<accession>A0A4P8J2L9</accession>
<dbReference type="GO" id="GO:0004165">
    <property type="term" value="F:delta(3)-delta(2)-enoyl-CoA isomerase activity"/>
    <property type="evidence" value="ECO:0007669"/>
    <property type="project" value="UniProtKB-ARBA"/>
</dbReference>
<evidence type="ECO:0000256" key="2">
    <source>
        <dbReference type="ARBA" id="ARBA00005254"/>
    </source>
</evidence>
<dbReference type="Gene3D" id="1.10.12.10">
    <property type="entry name" value="Lyase 2-enoyl-coa Hydratase, Chain A, domain 2"/>
    <property type="match status" value="1"/>
</dbReference>
<evidence type="ECO:0000256" key="4">
    <source>
        <dbReference type="ARBA" id="ARBA00023235"/>
    </source>
</evidence>
<dbReference type="CDD" id="cd06558">
    <property type="entry name" value="crotonase-like"/>
    <property type="match status" value="1"/>
</dbReference>
<dbReference type="Proteomes" id="UP000298656">
    <property type="component" value="Chromosome 2"/>
</dbReference>
<protein>
    <submittedName>
        <fullName evidence="5">Enoyl-CoA hydratase</fullName>
    </submittedName>
</protein>